<sequence length="67" mass="7468">MALNTSHVTPTKKLTIRSISEALPRSHYQRCPECDMLFSLPEMSALLGYPPLLPERSSKRLLSSLPG</sequence>
<accession>G5Q1K0</accession>
<protein>
    <submittedName>
        <fullName evidence="1">Paraquat-inducible protein A</fullName>
    </submittedName>
</protein>
<name>G5Q1K0_SALMO</name>
<reference evidence="1 2" key="1">
    <citation type="journal article" date="2011" name="BMC Genomics">
        <title>Genome sequencing reveals diversification of virulence factor content and possible host adaptation in distinct subpopulations of Salmonella enterica.</title>
        <authorList>
            <person name="den Bakker H.C."/>
            <person name="Moreno Switt A.I."/>
            <person name="Govoni G."/>
            <person name="Cummings C.A."/>
            <person name="Ranieri M.L."/>
            <person name="Degoricija L."/>
            <person name="Hoelzer K."/>
            <person name="Rodriguez-Rivera L.D."/>
            <person name="Brown S."/>
            <person name="Bolchacova E."/>
            <person name="Furtado M.R."/>
            <person name="Wiedmann M."/>
        </authorList>
    </citation>
    <scope>NUCLEOTIDE SEQUENCE [LARGE SCALE GENOMIC DNA]</scope>
    <source>
        <strain evidence="1 2">S5-403</strain>
    </source>
</reference>
<gene>
    <name evidence="1" type="ORF">LTSEMON_1726</name>
</gene>
<evidence type="ECO:0000313" key="1">
    <source>
        <dbReference type="EMBL" id="EHC80328.1"/>
    </source>
</evidence>
<proteinExistence type="predicted"/>
<dbReference type="AlphaFoldDB" id="G5Q1K0"/>
<dbReference type="PATRIC" id="fig|913242.3.peg.1541"/>
<dbReference type="EMBL" id="AFCS01000425">
    <property type="protein sequence ID" value="EHC80328.1"/>
    <property type="molecule type" value="Genomic_DNA"/>
</dbReference>
<organism evidence="1 2">
    <name type="scientific">Salmonella enterica subsp. enterica serovar Montevideo str. S5-403</name>
    <dbReference type="NCBI Taxonomy" id="913242"/>
    <lineage>
        <taxon>Bacteria</taxon>
        <taxon>Pseudomonadati</taxon>
        <taxon>Pseudomonadota</taxon>
        <taxon>Gammaproteobacteria</taxon>
        <taxon>Enterobacterales</taxon>
        <taxon>Enterobacteriaceae</taxon>
        <taxon>Salmonella</taxon>
    </lineage>
</organism>
<comment type="caution">
    <text evidence="1">The sequence shown here is derived from an EMBL/GenBank/DDBJ whole genome shotgun (WGS) entry which is preliminary data.</text>
</comment>
<evidence type="ECO:0000313" key="2">
    <source>
        <dbReference type="Proteomes" id="UP000003221"/>
    </source>
</evidence>
<dbReference type="Proteomes" id="UP000003221">
    <property type="component" value="Unassembled WGS sequence"/>
</dbReference>